<keyword evidence="4" id="KW-0802">TPR repeat</keyword>
<accession>A0ABN7TIN3</accession>
<dbReference type="PANTHER" id="PTHR30582:SF24">
    <property type="entry name" value="L,D-TRANSPEPTIDASE ERFK_SRFK-RELATED"/>
    <property type="match status" value="1"/>
</dbReference>
<dbReference type="PROSITE" id="PS52029">
    <property type="entry name" value="LD_TPASE"/>
    <property type="match status" value="1"/>
</dbReference>
<keyword evidence="5" id="KW-0573">Peptidoglycan synthesis</keyword>
<keyword evidence="5" id="KW-0133">Cell shape</keyword>
<dbReference type="InterPro" id="IPR019734">
    <property type="entry name" value="TPR_rpt"/>
</dbReference>
<keyword evidence="3" id="KW-0378">Hydrolase</keyword>
<keyword evidence="6" id="KW-1133">Transmembrane helix</keyword>
<proteinExistence type="inferred from homology"/>
<evidence type="ECO:0000313" key="8">
    <source>
        <dbReference type="EMBL" id="CAG7632950.1"/>
    </source>
</evidence>
<feature type="domain" description="L,D-TPase catalytic" evidence="7">
    <location>
        <begin position="354"/>
        <end position="462"/>
    </location>
</feature>
<dbReference type="InterPro" id="IPR050979">
    <property type="entry name" value="LD-transpeptidase"/>
</dbReference>
<evidence type="ECO:0000256" key="6">
    <source>
        <dbReference type="SAM" id="Phobius"/>
    </source>
</evidence>
<reference evidence="8 9" key="1">
    <citation type="submission" date="2021-06" db="EMBL/GenBank/DDBJ databases">
        <authorList>
            <person name="Criscuolo A."/>
        </authorList>
    </citation>
    <scope>NUCLEOTIDE SEQUENCE [LARGE SCALE GENOMIC DNA]</scope>
    <source>
        <strain evidence="9">CIP 111802</strain>
    </source>
</reference>
<dbReference type="PROSITE" id="PS50005">
    <property type="entry name" value="TPR"/>
    <property type="match status" value="1"/>
</dbReference>
<keyword evidence="9" id="KW-1185">Reference proteome</keyword>
<comment type="caution">
    <text evidence="8">The sequence shown here is derived from an EMBL/GenBank/DDBJ whole genome shotgun (WGS) entry which is preliminary data.</text>
</comment>
<evidence type="ECO:0000259" key="7">
    <source>
        <dbReference type="PROSITE" id="PS52029"/>
    </source>
</evidence>
<dbReference type="Proteomes" id="UP000730618">
    <property type="component" value="Unassembled WGS sequence"/>
</dbReference>
<feature type="active site" description="Nucleophile" evidence="5">
    <location>
        <position position="438"/>
    </location>
</feature>
<organism evidence="8 9">
    <name type="scientific">Paenibacillus allorhizosphaerae</name>
    <dbReference type="NCBI Taxonomy" id="2849866"/>
    <lineage>
        <taxon>Bacteria</taxon>
        <taxon>Bacillati</taxon>
        <taxon>Bacillota</taxon>
        <taxon>Bacilli</taxon>
        <taxon>Bacillales</taxon>
        <taxon>Paenibacillaceae</taxon>
        <taxon>Paenibacillus</taxon>
    </lineage>
</organism>
<feature type="active site" description="Proton donor/acceptor" evidence="5">
    <location>
        <position position="422"/>
    </location>
</feature>
<comment type="similarity">
    <text evidence="1">Belongs to the YkuD family.</text>
</comment>
<evidence type="ECO:0000256" key="5">
    <source>
        <dbReference type="PROSITE-ProRule" id="PRU01373"/>
    </source>
</evidence>
<keyword evidence="2" id="KW-0808">Transferase</keyword>
<evidence type="ECO:0000256" key="2">
    <source>
        <dbReference type="ARBA" id="ARBA00022676"/>
    </source>
</evidence>
<evidence type="ECO:0000256" key="3">
    <source>
        <dbReference type="ARBA" id="ARBA00022801"/>
    </source>
</evidence>
<keyword evidence="2" id="KW-0328">Glycosyltransferase</keyword>
<dbReference type="InterPro" id="IPR005490">
    <property type="entry name" value="LD_TPept_cat_dom"/>
</dbReference>
<dbReference type="EMBL" id="CAJVCE010000004">
    <property type="protein sequence ID" value="CAG7632950.1"/>
    <property type="molecule type" value="Genomic_DNA"/>
</dbReference>
<name>A0ABN7TIN3_9BACL</name>
<evidence type="ECO:0000313" key="9">
    <source>
        <dbReference type="Proteomes" id="UP000730618"/>
    </source>
</evidence>
<keyword evidence="6" id="KW-0472">Membrane</keyword>
<gene>
    <name evidence="8" type="ORF">PAECIP111802_01896</name>
</gene>
<protein>
    <recommendedName>
        <fullName evidence="7">L,D-TPase catalytic domain-containing protein</fullName>
    </recommendedName>
</protein>
<dbReference type="CDD" id="cd16913">
    <property type="entry name" value="YkuD_like"/>
    <property type="match status" value="1"/>
</dbReference>
<keyword evidence="6" id="KW-0812">Transmembrane</keyword>
<feature type="transmembrane region" description="Helical" evidence="6">
    <location>
        <begin position="122"/>
        <end position="142"/>
    </location>
</feature>
<dbReference type="Pfam" id="PF03734">
    <property type="entry name" value="YkuD"/>
    <property type="match status" value="1"/>
</dbReference>
<sequence>MSSTHKNRKSIGDDNLVHLHKNVFISRGDSQYYEKVIQYLDPSSPEAHYHLAQQHEQRGMLDKALHHYKVAMKTRPSPYYYAAVNGAERMKQPPLHVPVRTNRAPDANHQNNTAIVPSYVKIGLILLLLVNLLLVAVLYGPIAVSKAVSVLKPSTVGKEVSYETAESPFLMTFTYGIPSAQVEKTLHQKAITLADAYPKHGIVIYGVLSAAPNEDNTAVPLTDEAWKSDAFVIAEYNPIVDRAVKIRFLHPDVQKLKPRTEAAANIVRTALQSYISDNGVAPRSIDQLTLDYPHNYLSVIPMEARSGSADVRTVFNGRGGWVYDRAETEPERMFYPNTEPADLAELGRLPFHPVTVTIDTAEHMLQLRSGEAVLARYPVGLGADNRTPEGTFRVSERVRTPLGKQPGVYGAAALGLGAIAIHGTSDADSIGQDRSLGCIRLSNENIEALFPLVPRGATVMITGGKATDPATAKEVHPLSQPLALLGVPIAPPLHGSGSDETAGNTVFHWLG</sequence>
<dbReference type="PANTHER" id="PTHR30582">
    <property type="entry name" value="L,D-TRANSPEPTIDASE"/>
    <property type="match status" value="1"/>
</dbReference>
<evidence type="ECO:0000256" key="1">
    <source>
        <dbReference type="ARBA" id="ARBA00005992"/>
    </source>
</evidence>
<dbReference type="RefSeq" id="WP_218098225.1">
    <property type="nucleotide sequence ID" value="NZ_CAJVCE010000004.1"/>
</dbReference>
<comment type="pathway">
    <text evidence="5">Cell wall biogenesis; peptidoglycan biosynthesis.</text>
</comment>
<keyword evidence="5" id="KW-0961">Cell wall biogenesis/degradation</keyword>
<feature type="repeat" description="TPR" evidence="4">
    <location>
        <begin position="45"/>
        <end position="78"/>
    </location>
</feature>
<evidence type="ECO:0000256" key="4">
    <source>
        <dbReference type="PROSITE-ProRule" id="PRU00339"/>
    </source>
</evidence>